<gene>
    <name evidence="1" type="ORF">Hsar01_04056</name>
</gene>
<protein>
    <submittedName>
        <fullName evidence="1">Uncharacterized protein</fullName>
    </submittedName>
</protein>
<name>A0ABP9UVP9_9BACT</name>
<dbReference type="Proteomes" id="UP001476282">
    <property type="component" value="Unassembled WGS sequence"/>
</dbReference>
<accession>A0ABP9UVP9</accession>
<dbReference type="EMBL" id="BAABRI010000036">
    <property type="protein sequence ID" value="GAA5484807.1"/>
    <property type="molecule type" value="Genomic_DNA"/>
</dbReference>
<keyword evidence="2" id="KW-1185">Reference proteome</keyword>
<sequence length="79" mass="8748">MASSLPSVLRNPCHWVLDTALREDPNQTSAGNAAENLGTTRRIVLNILNDDAGIIKSVPKKRFEALMNVAYRERLLSLT</sequence>
<organism evidence="1 2">
    <name type="scientific">Haloferula sargassicola</name>
    <dbReference type="NCBI Taxonomy" id="490096"/>
    <lineage>
        <taxon>Bacteria</taxon>
        <taxon>Pseudomonadati</taxon>
        <taxon>Verrucomicrobiota</taxon>
        <taxon>Verrucomicrobiia</taxon>
        <taxon>Verrucomicrobiales</taxon>
        <taxon>Verrucomicrobiaceae</taxon>
        <taxon>Haloferula</taxon>
    </lineage>
</organism>
<proteinExistence type="predicted"/>
<evidence type="ECO:0000313" key="1">
    <source>
        <dbReference type="EMBL" id="GAA5484807.1"/>
    </source>
</evidence>
<dbReference type="RefSeq" id="WP_353568918.1">
    <property type="nucleotide sequence ID" value="NZ_BAABRI010000036.1"/>
</dbReference>
<comment type="caution">
    <text evidence="1">The sequence shown here is derived from an EMBL/GenBank/DDBJ whole genome shotgun (WGS) entry which is preliminary data.</text>
</comment>
<reference evidence="1 2" key="1">
    <citation type="submission" date="2024-02" db="EMBL/GenBank/DDBJ databases">
        <title>Haloferula sargassicola NBRC 104335.</title>
        <authorList>
            <person name="Ichikawa N."/>
            <person name="Katano-Makiyama Y."/>
            <person name="Hidaka K."/>
        </authorList>
    </citation>
    <scope>NUCLEOTIDE SEQUENCE [LARGE SCALE GENOMIC DNA]</scope>
    <source>
        <strain evidence="1 2">NBRC 104335</strain>
    </source>
</reference>
<evidence type="ECO:0000313" key="2">
    <source>
        <dbReference type="Proteomes" id="UP001476282"/>
    </source>
</evidence>